<name>A0A1U0QGY5_9MYCO</name>
<reference evidence="5 6" key="1">
    <citation type="submission" date="2016-11" db="EMBL/GenBank/DDBJ databases">
        <authorList>
            <consortium name="Pathogen Informatics"/>
        </authorList>
    </citation>
    <scope>NUCLEOTIDE SEQUENCE [LARGE SCALE GENOMIC DNA]</scope>
    <source>
        <strain evidence="5 6">911</strain>
    </source>
</reference>
<keyword evidence="3" id="KW-0804">Transcription</keyword>
<dbReference type="InterPro" id="IPR036388">
    <property type="entry name" value="WH-like_DNA-bd_sf"/>
</dbReference>
<evidence type="ECO:0000256" key="2">
    <source>
        <dbReference type="ARBA" id="ARBA00023125"/>
    </source>
</evidence>
<dbReference type="PROSITE" id="PS01117">
    <property type="entry name" value="HTH_MARR_1"/>
    <property type="match status" value="1"/>
</dbReference>
<dbReference type="SMART" id="SM00347">
    <property type="entry name" value="HTH_MARR"/>
    <property type="match status" value="1"/>
</dbReference>
<evidence type="ECO:0000256" key="3">
    <source>
        <dbReference type="ARBA" id="ARBA00023163"/>
    </source>
</evidence>
<dbReference type="Proteomes" id="UP000190074">
    <property type="component" value="Unassembled WGS sequence"/>
</dbReference>
<dbReference type="RefSeq" id="WP_005105719.1">
    <property type="nucleotide sequence ID" value="NZ_CP021122.1"/>
</dbReference>
<dbReference type="EMBL" id="FVGW01000005">
    <property type="protein sequence ID" value="SKM18210.1"/>
    <property type="molecule type" value="Genomic_DNA"/>
</dbReference>
<organism evidence="5 6">
    <name type="scientific">Mycobacteroides abscessus subsp. massiliense</name>
    <dbReference type="NCBI Taxonomy" id="1962118"/>
    <lineage>
        <taxon>Bacteria</taxon>
        <taxon>Bacillati</taxon>
        <taxon>Actinomycetota</taxon>
        <taxon>Actinomycetes</taxon>
        <taxon>Mycobacteriales</taxon>
        <taxon>Mycobacteriaceae</taxon>
        <taxon>Mycobacteroides</taxon>
        <taxon>Mycobacteroides abscessus</taxon>
    </lineage>
</organism>
<dbReference type="InterPro" id="IPR000835">
    <property type="entry name" value="HTH_MarR-typ"/>
</dbReference>
<dbReference type="Gene3D" id="1.10.10.10">
    <property type="entry name" value="Winged helix-like DNA-binding domain superfamily/Winged helix DNA-binding domain"/>
    <property type="match status" value="1"/>
</dbReference>
<keyword evidence="2" id="KW-0238">DNA-binding</keyword>
<keyword evidence="1" id="KW-0805">Transcription regulation</keyword>
<dbReference type="PANTHER" id="PTHR39515:SF2">
    <property type="entry name" value="HTH-TYPE TRANSCRIPTIONAL REGULATOR RV0880"/>
    <property type="match status" value="1"/>
</dbReference>
<proteinExistence type="predicted"/>
<evidence type="ECO:0000313" key="6">
    <source>
        <dbReference type="Proteomes" id="UP000190074"/>
    </source>
</evidence>
<sequence>MYRAPVPDEPDIDELSTALYRGISLIVRRLKQLQAPDELTLPQRAALARIDRGGPSSAAQLARAEQITPQAMGITIASLEARGLVQRQRDPHDGRMSVNSLTPAGVELLRHDRDTRARQFAKVLSEKFTAAELRGLSKLAPLIERLGAEL</sequence>
<evidence type="ECO:0000256" key="1">
    <source>
        <dbReference type="ARBA" id="ARBA00023015"/>
    </source>
</evidence>
<accession>A0A1U0QGY5</accession>
<dbReference type="AlphaFoldDB" id="A0A1U0QGY5"/>
<dbReference type="InterPro" id="IPR023187">
    <property type="entry name" value="Tscrpt_reg_MarR-type_CS"/>
</dbReference>
<dbReference type="InterPro" id="IPR052526">
    <property type="entry name" value="HTH-type_Bedaq_tolerance"/>
</dbReference>
<dbReference type="InterPro" id="IPR036390">
    <property type="entry name" value="WH_DNA-bd_sf"/>
</dbReference>
<dbReference type="PANTHER" id="PTHR39515">
    <property type="entry name" value="CONSERVED PROTEIN"/>
    <property type="match status" value="1"/>
</dbReference>
<dbReference type="GO" id="GO:0003677">
    <property type="term" value="F:DNA binding"/>
    <property type="evidence" value="ECO:0007669"/>
    <property type="project" value="UniProtKB-KW"/>
</dbReference>
<evidence type="ECO:0000259" key="4">
    <source>
        <dbReference type="PROSITE" id="PS50995"/>
    </source>
</evidence>
<feature type="domain" description="HTH marR-type" evidence="4">
    <location>
        <begin position="12"/>
        <end position="148"/>
    </location>
</feature>
<evidence type="ECO:0000313" key="5">
    <source>
        <dbReference type="EMBL" id="SKM18210.1"/>
    </source>
</evidence>
<gene>
    <name evidence="5" type="ORF">SAMEA2259716_02921</name>
</gene>
<dbReference type="GO" id="GO:0003700">
    <property type="term" value="F:DNA-binding transcription factor activity"/>
    <property type="evidence" value="ECO:0007669"/>
    <property type="project" value="InterPro"/>
</dbReference>
<dbReference type="SUPFAM" id="SSF46785">
    <property type="entry name" value="Winged helix' DNA-binding domain"/>
    <property type="match status" value="1"/>
</dbReference>
<dbReference type="Pfam" id="PF12802">
    <property type="entry name" value="MarR_2"/>
    <property type="match status" value="1"/>
</dbReference>
<protein>
    <submittedName>
        <fullName evidence="5">Transcriptional regulator</fullName>
    </submittedName>
</protein>
<dbReference type="PROSITE" id="PS50995">
    <property type="entry name" value="HTH_MARR_2"/>
    <property type="match status" value="1"/>
</dbReference>